<dbReference type="InterPro" id="IPR038050">
    <property type="entry name" value="Neuro_actylchol_rec"/>
</dbReference>
<evidence type="ECO:0000256" key="1">
    <source>
        <dbReference type="ARBA" id="ARBA00004141"/>
    </source>
</evidence>
<feature type="transmembrane region" description="Helical" evidence="4">
    <location>
        <begin position="324"/>
        <end position="346"/>
    </location>
</feature>
<dbReference type="InterPro" id="IPR018000">
    <property type="entry name" value="Neurotransmitter_ion_chnl_CS"/>
</dbReference>
<evidence type="ECO:0000256" key="3">
    <source>
        <dbReference type="SAM" id="MobiDB-lite"/>
    </source>
</evidence>
<organism evidence="7 8">
    <name type="scientific">Globodera rostochiensis</name>
    <name type="common">Golden nematode worm</name>
    <name type="synonym">Heterodera rostochiensis</name>
    <dbReference type="NCBI Taxonomy" id="31243"/>
    <lineage>
        <taxon>Eukaryota</taxon>
        <taxon>Metazoa</taxon>
        <taxon>Ecdysozoa</taxon>
        <taxon>Nematoda</taxon>
        <taxon>Chromadorea</taxon>
        <taxon>Rhabditida</taxon>
        <taxon>Tylenchina</taxon>
        <taxon>Tylenchomorpha</taxon>
        <taxon>Tylenchoidea</taxon>
        <taxon>Heteroderidae</taxon>
        <taxon>Heteroderinae</taxon>
        <taxon>Globodera</taxon>
    </lineage>
</organism>
<keyword evidence="5" id="KW-0732">Signal</keyword>
<keyword evidence="2 4" id="KW-0472">Membrane</keyword>
<accession>A0A914IDK0</accession>
<feature type="compositionally biased region" description="Basic and acidic residues" evidence="3">
    <location>
        <begin position="549"/>
        <end position="563"/>
    </location>
</feature>
<dbReference type="CDD" id="cd18989">
    <property type="entry name" value="LGIC_ECD_cation"/>
    <property type="match status" value="1"/>
</dbReference>
<reference evidence="8" key="1">
    <citation type="submission" date="2022-11" db="UniProtKB">
        <authorList>
            <consortium name="WormBaseParasite"/>
        </authorList>
    </citation>
    <scope>IDENTIFICATION</scope>
</reference>
<dbReference type="InterPro" id="IPR036734">
    <property type="entry name" value="Neur_chan_lig-bd_sf"/>
</dbReference>
<dbReference type="PROSITE" id="PS00236">
    <property type="entry name" value="NEUROTR_ION_CHANNEL"/>
    <property type="match status" value="1"/>
</dbReference>
<dbReference type="Gene3D" id="1.20.58.390">
    <property type="entry name" value="Neurotransmitter-gated ion-channel transmembrane domain"/>
    <property type="match status" value="1"/>
</dbReference>
<feature type="domain" description="Neurotransmitter-gated ion-channel ligand-binding" evidence="6">
    <location>
        <begin position="27"/>
        <end position="191"/>
    </location>
</feature>
<dbReference type="AlphaFoldDB" id="A0A914IDK0"/>
<evidence type="ECO:0000256" key="5">
    <source>
        <dbReference type="SAM" id="SignalP"/>
    </source>
</evidence>
<dbReference type="GO" id="GO:0004888">
    <property type="term" value="F:transmembrane signaling receptor activity"/>
    <property type="evidence" value="ECO:0007669"/>
    <property type="project" value="InterPro"/>
</dbReference>
<sequence length="621" mass="70370">MRLILFILQILAVLPITLGWVSENRQIEELILRNYDRRHRPVKQESTVTQVQMFLTVNHIEKVDQMEGTMLLHGILWLTWYDDYLQWSPSEHNNTYLISLETWKIWQPTFALYNSARSNSWFVYMNGVPATVSNDGKIVAAGTFTFQVTCQFDFSDFPYDVQECPIVLADWIYDYSKVNLSGMTSRSVGGIMAKPAVRLSFDPLSESVKKHVAGWEIIDTWQRQCLWGPNGYCIDQSPIGPLDNYWSLIEFGVKIKRHAPYYGLTLVTPMCITIILTLLFFWLENLPLTILLYAINLLLEAFSGWILTQQIPPGDGIIPRIGVIHIWSVSLTLIALTFHCIVHLLLEILPKEFKFIPEQLSNFTAILNRYKLFQTECLPLDSFDPQTLMGYPPLGDNHVGQDGGRAAHAGGEVLFEFDQSPPMHPIQQNANDSTIIQMDTIERGTEHGVDVGTSSTTTTKFLSIQLDVADPSLTQSTSSSLEGHGSVPSMTKKALTFNLPLFSGSAKKESPKVIKSPFSTGSELFGSKVKLASNEQLERTDSNAQLIFNEEKVKNDEEERQPNDRIINTEQASDKNGSKSAEKIRTKQRCTPLEQEFGFLRRLMFTLYCFVSIILLAYLLL</sequence>
<name>A0A914IDK0_GLORO</name>
<feature type="compositionally biased region" description="Basic and acidic residues" evidence="3">
    <location>
        <begin position="572"/>
        <end position="585"/>
    </location>
</feature>
<feature type="transmembrane region" description="Helical" evidence="4">
    <location>
        <begin position="290"/>
        <end position="312"/>
    </location>
</feature>
<keyword evidence="7" id="KW-1185">Reference proteome</keyword>
<dbReference type="InterPro" id="IPR006202">
    <property type="entry name" value="Neur_chan_lig-bd"/>
</dbReference>
<keyword evidence="4" id="KW-1133">Transmembrane helix</keyword>
<feature type="transmembrane region" description="Helical" evidence="4">
    <location>
        <begin position="261"/>
        <end position="283"/>
    </location>
</feature>
<evidence type="ECO:0000313" key="7">
    <source>
        <dbReference type="Proteomes" id="UP000887572"/>
    </source>
</evidence>
<evidence type="ECO:0000256" key="4">
    <source>
        <dbReference type="SAM" id="Phobius"/>
    </source>
</evidence>
<dbReference type="GO" id="GO:0005230">
    <property type="term" value="F:extracellular ligand-gated monoatomic ion channel activity"/>
    <property type="evidence" value="ECO:0007669"/>
    <property type="project" value="InterPro"/>
</dbReference>
<evidence type="ECO:0000256" key="2">
    <source>
        <dbReference type="ARBA" id="ARBA00023136"/>
    </source>
</evidence>
<dbReference type="InterPro" id="IPR006201">
    <property type="entry name" value="Neur_channel"/>
</dbReference>
<dbReference type="Proteomes" id="UP000887572">
    <property type="component" value="Unplaced"/>
</dbReference>
<protein>
    <submittedName>
        <fullName evidence="8">Neurotransmitter-gated ion-channel ligand-binding domain-containing protein</fullName>
    </submittedName>
</protein>
<dbReference type="Pfam" id="PF02931">
    <property type="entry name" value="Neur_chan_LBD"/>
    <property type="match status" value="1"/>
</dbReference>
<evidence type="ECO:0000313" key="8">
    <source>
        <dbReference type="WBParaSite" id="Gr19_v10_g9233.t1"/>
    </source>
</evidence>
<dbReference type="GO" id="GO:0016020">
    <property type="term" value="C:membrane"/>
    <property type="evidence" value="ECO:0007669"/>
    <property type="project" value="UniProtKB-SubCell"/>
</dbReference>
<dbReference type="SUPFAM" id="SSF63712">
    <property type="entry name" value="Nicotinic receptor ligand binding domain-like"/>
    <property type="match status" value="1"/>
</dbReference>
<dbReference type="PANTHER" id="PTHR18945">
    <property type="entry name" value="NEUROTRANSMITTER GATED ION CHANNEL"/>
    <property type="match status" value="1"/>
</dbReference>
<feature type="chain" id="PRO_5037133942" evidence="5">
    <location>
        <begin position="20"/>
        <end position="621"/>
    </location>
</feature>
<feature type="region of interest" description="Disordered" evidence="3">
    <location>
        <begin position="549"/>
        <end position="585"/>
    </location>
</feature>
<evidence type="ECO:0000259" key="6">
    <source>
        <dbReference type="Pfam" id="PF02931"/>
    </source>
</evidence>
<dbReference type="Gene3D" id="2.70.170.10">
    <property type="entry name" value="Neurotransmitter-gated ion-channel ligand-binding domain"/>
    <property type="match status" value="1"/>
</dbReference>
<feature type="signal peptide" evidence="5">
    <location>
        <begin position="1"/>
        <end position="19"/>
    </location>
</feature>
<keyword evidence="4" id="KW-0812">Transmembrane</keyword>
<dbReference type="WBParaSite" id="Gr19_v10_g9233.t1">
    <property type="protein sequence ID" value="Gr19_v10_g9233.t1"/>
    <property type="gene ID" value="Gr19_v10_g9233"/>
</dbReference>
<feature type="transmembrane region" description="Helical" evidence="4">
    <location>
        <begin position="603"/>
        <end position="620"/>
    </location>
</feature>
<proteinExistence type="predicted"/>
<comment type="subcellular location">
    <subcellularLocation>
        <location evidence="1">Membrane</location>
        <topology evidence="1">Multi-pass membrane protein</topology>
    </subcellularLocation>
</comment>